<feature type="transmembrane region" description="Helical" evidence="2">
    <location>
        <begin position="193"/>
        <end position="214"/>
    </location>
</feature>
<evidence type="ECO:0000313" key="4">
    <source>
        <dbReference type="Proteomes" id="UP000285961"/>
    </source>
</evidence>
<dbReference type="InterPro" id="IPR001927">
    <property type="entry name" value="Na/Gal_symport"/>
</dbReference>
<keyword evidence="2" id="KW-1133">Transmembrane helix</keyword>
<dbReference type="InterPro" id="IPR036259">
    <property type="entry name" value="MFS_trans_sf"/>
</dbReference>
<evidence type="ECO:0000256" key="1">
    <source>
        <dbReference type="ARBA" id="ARBA00009617"/>
    </source>
</evidence>
<feature type="transmembrane region" description="Helical" evidence="2">
    <location>
        <begin position="122"/>
        <end position="146"/>
    </location>
</feature>
<dbReference type="AlphaFoldDB" id="A0A419EXL6"/>
<protein>
    <submittedName>
        <fullName evidence="3">MFS transporter</fullName>
    </submittedName>
</protein>
<dbReference type="GO" id="GO:0008643">
    <property type="term" value="P:carbohydrate transport"/>
    <property type="evidence" value="ECO:0007669"/>
    <property type="project" value="InterPro"/>
</dbReference>
<sequence length="457" mass="49687">MEHSDSASTEATTSAERLSPRTILSYAAGQLGLNVTYTSIGMHLTFFYSDVIKVSPSLVAIALLVGNAWDAITDPVMGHISDRVRWKRGRRRPFFGLGATPMALTFLLIFSPDTLSARGWLAFYLTAVIVLLFTFRTIVETPYIALAPELSLDYNERTRISAFRQLFATVGDIIGAMGPLIALQIFVSRTGAYSAFGIVAAFLTIVGFVAAYRGTTESGQFSKKSSLSFTTAFKATLTNKPFLIIVATLMLTIIANNCTVALVLFIAKYWFLSEALATNFMVAFFIGAFASIPFWIRLAATVGKKAAYIIDITLYGILLCAIFILKQDAHLAATFIMGVAGFFNLGLWILSGSIVADVVEWDQLRTGERREGAFAGIQSFIIKAAQGVGLALVNVALDIIGYVPDVPQSAATLRNLKILYGLVPGVIFWTGAAIFLFYPITKKTHALMLAEIKAKAH</sequence>
<evidence type="ECO:0000256" key="2">
    <source>
        <dbReference type="SAM" id="Phobius"/>
    </source>
</evidence>
<organism evidence="3 4">
    <name type="scientific">Candidatus Abyssobacteria bacterium SURF_17</name>
    <dbReference type="NCBI Taxonomy" id="2093361"/>
    <lineage>
        <taxon>Bacteria</taxon>
        <taxon>Pseudomonadati</taxon>
        <taxon>Candidatus Hydrogenedentota</taxon>
        <taxon>Candidatus Abyssobacteria</taxon>
    </lineage>
</organism>
<comment type="caution">
    <text evidence="3">The sequence shown here is derived from an EMBL/GenBank/DDBJ whole genome shotgun (WGS) entry which is preliminary data.</text>
</comment>
<keyword evidence="2" id="KW-0812">Transmembrane</keyword>
<reference evidence="3 4" key="1">
    <citation type="journal article" date="2017" name="ISME J.">
        <title>Energy and carbon metabolisms in a deep terrestrial subsurface fluid microbial community.</title>
        <authorList>
            <person name="Momper L."/>
            <person name="Jungbluth S.P."/>
            <person name="Lee M.D."/>
            <person name="Amend J.P."/>
        </authorList>
    </citation>
    <scope>NUCLEOTIDE SEQUENCE [LARGE SCALE GENOMIC DNA]</scope>
    <source>
        <strain evidence="3">SURF_17</strain>
    </source>
</reference>
<dbReference type="EMBL" id="QZKI01000079">
    <property type="protein sequence ID" value="RJP69694.1"/>
    <property type="molecule type" value="Genomic_DNA"/>
</dbReference>
<feature type="transmembrane region" description="Helical" evidence="2">
    <location>
        <begin position="418"/>
        <end position="438"/>
    </location>
</feature>
<keyword evidence="2" id="KW-0472">Membrane</keyword>
<dbReference type="Pfam" id="PF13347">
    <property type="entry name" value="MFS_2"/>
    <property type="match status" value="1"/>
</dbReference>
<feature type="transmembrane region" description="Helical" evidence="2">
    <location>
        <begin position="93"/>
        <end position="110"/>
    </location>
</feature>
<dbReference type="SUPFAM" id="SSF103473">
    <property type="entry name" value="MFS general substrate transporter"/>
    <property type="match status" value="1"/>
</dbReference>
<feature type="transmembrane region" description="Helical" evidence="2">
    <location>
        <begin position="166"/>
        <end position="187"/>
    </location>
</feature>
<comment type="similarity">
    <text evidence="1">Belongs to the sodium:galactoside symporter (TC 2.A.2) family.</text>
</comment>
<dbReference type="Gene3D" id="1.20.1250.20">
    <property type="entry name" value="MFS general substrate transporter like domains"/>
    <property type="match status" value="2"/>
</dbReference>
<dbReference type="NCBIfam" id="TIGR00792">
    <property type="entry name" value="gph"/>
    <property type="match status" value="1"/>
</dbReference>
<feature type="transmembrane region" description="Helical" evidence="2">
    <location>
        <begin position="380"/>
        <end position="403"/>
    </location>
</feature>
<dbReference type="Proteomes" id="UP000285961">
    <property type="component" value="Unassembled WGS sequence"/>
</dbReference>
<proteinExistence type="inferred from homology"/>
<gene>
    <name evidence="3" type="ORF">C4532_10460</name>
</gene>
<feature type="transmembrane region" description="Helical" evidence="2">
    <location>
        <begin position="308"/>
        <end position="325"/>
    </location>
</feature>
<dbReference type="GO" id="GO:0015293">
    <property type="term" value="F:symporter activity"/>
    <property type="evidence" value="ECO:0007669"/>
    <property type="project" value="InterPro"/>
</dbReference>
<dbReference type="GO" id="GO:0005886">
    <property type="term" value="C:plasma membrane"/>
    <property type="evidence" value="ECO:0007669"/>
    <property type="project" value="TreeGrafter"/>
</dbReference>
<dbReference type="PANTHER" id="PTHR11328:SF24">
    <property type="entry name" value="MAJOR FACILITATOR SUPERFAMILY (MFS) PROFILE DOMAIN-CONTAINING PROTEIN"/>
    <property type="match status" value="1"/>
</dbReference>
<name>A0A419EXL6_9BACT</name>
<feature type="transmembrane region" description="Helical" evidence="2">
    <location>
        <begin position="276"/>
        <end position="296"/>
    </location>
</feature>
<dbReference type="PANTHER" id="PTHR11328">
    <property type="entry name" value="MAJOR FACILITATOR SUPERFAMILY DOMAIN-CONTAINING PROTEIN"/>
    <property type="match status" value="1"/>
</dbReference>
<evidence type="ECO:0000313" key="3">
    <source>
        <dbReference type="EMBL" id="RJP69694.1"/>
    </source>
</evidence>
<feature type="transmembrane region" description="Helical" evidence="2">
    <location>
        <begin position="331"/>
        <end position="359"/>
    </location>
</feature>
<dbReference type="GO" id="GO:0006814">
    <property type="term" value="P:sodium ion transport"/>
    <property type="evidence" value="ECO:0007669"/>
    <property type="project" value="InterPro"/>
</dbReference>
<feature type="transmembrane region" description="Helical" evidence="2">
    <location>
        <begin position="242"/>
        <end position="270"/>
    </location>
</feature>
<dbReference type="InterPro" id="IPR039672">
    <property type="entry name" value="MFS_2"/>
</dbReference>
<accession>A0A419EXL6</accession>